<dbReference type="STRING" id="1076935.U4LUX7"/>
<evidence type="ECO:0000256" key="2">
    <source>
        <dbReference type="ARBA" id="ARBA00022980"/>
    </source>
</evidence>
<keyword evidence="3" id="KW-0687">Ribonucleoprotein</keyword>
<dbReference type="OrthoDB" id="431691at2759"/>
<dbReference type="Proteomes" id="UP000018144">
    <property type="component" value="Unassembled WGS sequence"/>
</dbReference>
<dbReference type="GO" id="GO:0005762">
    <property type="term" value="C:mitochondrial large ribosomal subunit"/>
    <property type="evidence" value="ECO:0007669"/>
    <property type="project" value="TreeGrafter"/>
</dbReference>
<dbReference type="Pfam" id="PF00468">
    <property type="entry name" value="Ribosomal_L34"/>
    <property type="match status" value="1"/>
</dbReference>
<dbReference type="AlphaFoldDB" id="U4LUX7"/>
<keyword evidence="6" id="KW-1185">Reference proteome</keyword>
<keyword evidence="2 5" id="KW-0689">Ribosomal protein</keyword>
<dbReference type="PANTHER" id="PTHR14503">
    <property type="entry name" value="MITOCHONDRIAL RIBOSOMAL PROTEIN 34 FAMILY MEMBER"/>
    <property type="match status" value="1"/>
</dbReference>
<proteinExistence type="inferred from homology"/>
<dbReference type="InterPro" id="IPR000271">
    <property type="entry name" value="Ribosomal_bL34"/>
</dbReference>
<protein>
    <submittedName>
        <fullName evidence="5">Similar to 54S ribosomal protein L34, mitochondrial acc. no. Q04598</fullName>
    </submittedName>
</protein>
<gene>
    <name evidence="5" type="ORF">PCON_02575</name>
</gene>
<evidence type="ECO:0000256" key="3">
    <source>
        <dbReference type="ARBA" id="ARBA00023274"/>
    </source>
</evidence>
<sequence>MFALNAVRRVAMGVVRAAPIQSRTLLTMTTPLRPSVFGVAPAGLPTAPSTVTGITDPLMAKISASPVLQSLQIRCGPRDTFDPSHRVRKRRSGFLSRVKSRSGRATLKRRQLKGRKFLSH</sequence>
<name>U4LUX7_PYROM</name>
<accession>U4LUX7</accession>
<dbReference type="HAMAP" id="MF_00391">
    <property type="entry name" value="Ribosomal_bL34"/>
    <property type="match status" value="1"/>
</dbReference>
<comment type="similarity">
    <text evidence="1">Belongs to the bacterial ribosomal protein bL34 family.</text>
</comment>
<evidence type="ECO:0000313" key="5">
    <source>
        <dbReference type="EMBL" id="CCX34097.1"/>
    </source>
</evidence>
<evidence type="ECO:0000256" key="4">
    <source>
        <dbReference type="SAM" id="MobiDB-lite"/>
    </source>
</evidence>
<dbReference type="EMBL" id="HF936296">
    <property type="protein sequence ID" value="CCX34097.1"/>
    <property type="molecule type" value="Genomic_DNA"/>
</dbReference>
<organism evidence="5 6">
    <name type="scientific">Pyronema omphalodes (strain CBS 100304)</name>
    <name type="common">Pyronema confluens</name>
    <dbReference type="NCBI Taxonomy" id="1076935"/>
    <lineage>
        <taxon>Eukaryota</taxon>
        <taxon>Fungi</taxon>
        <taxon>Dikarya</taxon>
        <taxon>Ascomycota</taxon>
        <taxon>Pezizomycotina</taxon>
        <taxon>Pezizomycetes</taxon>
        <taxon>Pezizales</taxon>
        <taxon>Pyronemataceae</taxon>
        <taxon>Pyronema</taxon>
    </lineage>
</organism>
<dbReference type="PANTHER" id="PTHR14503:SF4">
    <property type="entry name" value="LARGE RIBOSOMAL SUBUNIT PROTEIN BL34M"/>
    <property type="match status" value="1"/>
</dbReference>
<feature type="compositionally biased region" description="Basic residues" evidence="4">
    <location>
        <begin position="86"/>
        <end position="120"/>
    </location>
</feature>
<dbReference type="Gene3D" id="1.10.287.3980">
    <property type="match status" value="1"/>
</dbReference>
<evidence type="ECO:0000313" key="6">
    <source>
        <dbReference type="Proteomes" id="UP000018144"/>
    </source>
</evidence>
<evidence type="ECO:0000256" key="1">
    <source>
        <dbReference type="ARBA" id="ARBA00010111"/>
    </source>
</evidence>
<dbReference type="GO" id="GO:0006412">
    <property type="term" value="P:translation"/>
    <property type="evidence" value="ECO:0007669"/>
    <property type="project" value="InterPro"/>
</dbReference>
<dbReference type="GO" id="GO:0003735">
    <property type="term" value="F:structural constituent of ribosome"/>
    <property type="evidence" value="ECO:0007669"/>
    <property type="project" value="InterPro"/>
</dbReference>
<feature type="region of interest" description="Disordered" evidence="4">
    <location>
        <begin position="79"/>
        <end position="120"/>
    </location>
</feature>
<dbReference type="NCBIfam" id="TIGR01030">
    <property type="entry name" value="rpmH_bact"/>
    <property type="match status" value="1"/>
</dbReference>
<reference evidence="5 6" key="1">
    <citation type="journal article" date="2013" name="PLoS Genet.">
        <title>The genome and development-dependent transcriptomes of Pyronema confluens: a window into fungal evolution.</title>
        <authorList>
            <person name="Traeger S."/>
            <person name="Altegoer F."/>
            <person name="Freitag M."/>
            <person name="Gabaldon T."/>
            <person name="Kempken F."/>
            <person name="Kumar A."/>
            <person name="Marcet-Houben M."/>
            <person name="Poggeler S."/>
            <person name="Stajich J.E."/>
            <person name="Nowrousian M."/>
        </authorList>
    </citation>
    <scope>NUCLEOTIDE SEQUENCE [LARGE SCALE GENOMIC DNA]</scope>
    <source>
        <strain evidence="6">CBS 100304</strain>
        <tissue evidence="5">Vegetative mycelium</tissue>
    </source>
</reference>
<dbReference type="eggNOG" id="ENOG502S8P5">
    <property type="taxonomic scope" value="Eukaryota"/>
</dbReference>